<organism evidence="7">
    <name type="scientific">Chromera velia CCMP2878</name>
    <dbReference type="NCBI Taxonomy" id="1169474"/>
    <lineage>
        <taxon>Eukaryota</taxon>
        <taxon>Sar</taxon>
        <taxon>Alveolata</taxon>
        <taxon>Colpodellida</taxon>
        <taxon>Chromeraceae</taxon>
        <taxon>Chromera</taxon>
    </lineage>
</organism>
<keyword evidence="4 5" id="KW-0472">Membrane</keyword>
<proteinExistence type="predicted"/>
<dbReference type="SUPFAM" id="SSF103481">
    <property type="entry name" value="Multidrug resistance efflux transporter EmrE"/>
    <property type="match status" value="1"/>
</dbReference>
<feature type="transmembrane region" description="Helical" evidence="5">
    <location>
        <begin position="266"/>
        <end position="285"/>
    </location>
</feature>
<dbReference type="InterPro" id="IPR004853">
    <property type="entry name" value="Sugar_P_trans_dom"/>
</dbReference>
<evidence type="ECO:0000313" key="7">
    <source>
        <dbReference type="EMBL" id="CEM30888.1"/>
    </source>
</evidence>
<evidence type="ECO:0000256" key="3">
    <source>
        <dbReference type="ARBA" id="ARBA00022989"/>
    </source>
</evidence>
<keyword evidence="3 5" id="KW-1133">Transmembrane helix</keyword>
<sequence>MAGAKGNLISATNLVTAVYIGVWWGVNGWWNTNLKKLLAAVHLPWWIGFFQLFLAFLLFFVLWVVRLVQFPRVPSYDLFFRNIVPQACCHLMVHFGIVLGTFAGSVSLTNVIKAGEPVTTCFLSAVFLESGVFSLATYLTLLPVIGGVGMASVSATMRFNWPAFVASSVSNFGSSMRAVLCKMLSRDLKKKAESLEKRQQQICDDDESPSAAETGGLLEKRQQKGFGASSSSSGIDAREVRAAGGRAKKRLSDAEVLLQSFAPGNLFGLVLAISSVTCLPFCLLFESDVLRGRLPPGQLETSEERAAFMTQLAYSSVGYFVWNYLAYMLMDRLSSVSYAVANTVKRVVTIVWAVVLGGEAVSVLSGAGTAVAIFGTLLYALAKQYCG</sequence>
<evidence type="ECO:0000259" key="6">
    <source>
        <dbReference type="Pfam" id="PF03151"/>
    </source>
</evidence>
<dbReference type="InterPro" id="IPR050186">
    <property type="entry name" value="TPT_transporter"/>
</dbReference>
<gene>
    <name evidence="7" type="ORF">Cvel_686</name>
</gene>
<evidence type="ECO:0000256" key="2">
    <source>
        <dbReference type="ARBA" id="ARBA00022692"/>
    </source>
</evidence>
<dbReference type="EMBL" id="CDMZ01001326">
    <property type="protein sequence ID" value="CEM30888.1"/>
    <property type="molecule type" value="Genomic_DNA"/>
</dbReference>
<dbReference type="AlphaFoldDB" id="A0A0G4GLB7"/>
<dbReference type="InterPro" id="IPR037185">
    <property type="entry name" value="EmrE-like"/>
</dbReference>
<feature type="transmembrane region" description="Helical" evidence="5">
    <location>
        <begin position="132"/>
        <end position="152"/>
    </location>
</feature>
<feature type="transmembrane region" description="Helical" evidence="5">
    <location>
        <begin position="350"/>
        <end position="381"/>
    </location>
</feature>
<feature type="domain" description="Sugar phosphate transporter" evidence="6">
    <location>
        <begin position="15"/>
        <end position="192"/>
    </location>
</feature>
<feature type="transmembrane region" description="Helical" evidence="5">
    <location>
        <begin position="7"/>
        <end position="26"/>
    </location>
</feature>
<dbReference type="GO" id="GO:0016020">
    <property type="term" value="C:membrane"/>
    <property type="evidence" value="ECO:0007669"/>
    <property type="project" value="UniProtKB-SubCell"/>
</dbReference>
<dbReference type="PhylomeDB" id="A0A0G4GLB7"/>
<evidence type="ECO:0000256" key="5">
    <source>
        <dbReference type="SAM" id="Phobius"/>
    </source>
</evidence>
<feature type="transmembrane region" description="Helical" evidence="5">
    <location>
        <begin position="306"/>
        <end position="330"/>
    </location>
</feature>
<feature type="transmembrane region" description="Helical" evidence="5">
    <location>
        <begin position="89"/>
        <end position="112"/>
    </location>
</feature>
<feature type="domain" description="Sugar phosphate transporter" evidence="6">
    <location>
        <begin position="247"/>
        <end position="379"/>
    </location>
</feature>
<protein>
    <recommendedName>
        <fullName evidence="6">Sugar phosphate transporter domain-containing protein</fullName>
    </recommendedName>
</protein>
<accession>A0A0G4GLB7</accession>
<reference evidence="7" key="1">
    <citation type="submission" date="2014-11" db="EMBL/GenBank/DDBJ databases">
        <authorList>
            <person name="Otto D Thomas"/>
            <person name="Naeem Raeece"/>
        </authorList>
    </citation>
    <scope>NUCLEOTIDE SEQUENCE</scope>
</reference>
<evidence type="ECO:0000256" key="1">
    <source>
        <dbReference type="ARBA" id="ARBA00004141"/>
    </source>
</evidence>
<keyword evidence="2 5" id="KW-0812">Transmembrane</keyword>
<name>A0A0G4GLB7_9ALVE</name>
<evidence type="ECO:0000256" key="4">
    <source>
        <dbReference type="ARBA" id="ARBA00023136"/>
    </source>
</evidence>
<dbReference type="Pfam" id="PF03151">
    <property type="entry name" value="TPT"/>
    <property type="match status" value="2"/>
</dbReference>
<comment type="subcellular location">
    <subcellularLocation>
        <location evidence="1">Membrane</location>
        <topology evidence="1">Multi-pass membrane protein</topology>
    </subcellularLocation>
</comment>
<dbReference type="VEuPathDB" id="CryptoDB:Cvel_686"/>
<feature type="transmembrane region" description="Helical" evidence="5">
    <location>
        <begin position="46"/>
        <end position="68"/>
    </location>
</feature>
<dbReference type="PANTHER" id="PTHR11132">
    <property type="entry name" value="SOLUTE CARRIER FAMILY 35"/>
    <property type="match status" value="1"/>
</dbReference>